<evidence type="ECO:0000313" key="3">
    <source>
        <dbReference type="Proteomes" id="UP000006512"/>
    </source>
</evidence>
<proteinExistence type="predicted"/>
<organism evidence="2 3">
    <name type="scientific">Asticcacaulis biprosthecium C19</name>
    <dbReference type="NCBI Taxonomy" id="715226"/>
    <lineage>
        <taxon>Bacteria</taxon>
        <taxon>Pseudomonadati</taxon>
        <taxon>Pseudomonadota</taxon>
        <taxon>Alphaproteobacteria</taxon>
        <taxon>Caulobacterales</taxon>
        <taxon>Caulobacteraceae</taxon>
        <taxon>Asticcacaulis</taxon>
    </lineage>
</organism>
<dbReference type="Proteomes" id="UP000006512">
    <property type="component" value="Unassembled WGS sequence"/>
</dbReference>
<keyword evidence="3" id="KW-1185">Reference proteome</keyword>
<protein>
    <recommendedName>
        <fullName evidence="4">Lipoprotein</fullName>
    </recommendedName>
</protein>
<feature type="compositionally biased region" description="Basic and acidic residues" evidence="1">
    <location>
        <begin position="82"/>
        <end position="97"/>
    </location>
</feature>
<dbReference type="PROSITE" id="PS51257">
    <property type="entry name" value="PROKAR_LIPOPROTEIN"/>
    <property type="match status" value="1"/>
</dbReference>
<name>F4QGS7_9CAUL</name>
<sequence>MTVNKTRFVTSAALTGMALLGGALLLSACGKLGTLEQAPPMVGDEAKASWSASKNAGGGSTATLEDTTASNESERAIPQADDDNKMEDPYRANKKVQDAPLEGFGNATIFNNNTPK</sequence>
<feature type="region of interest" description="Disordered" evidence="1">
    <location>
        <begin position="43"/>
        <end position="116"/>
    </location>
</feature>
<dbReference type="HOGENOM" id="CLU_2327813_0_0_5"/>
<dbReference type="OrthoDB" id="7173982at2"/>
<reference evidence="3" key="1">
    <citation type="submission" date="2011-03" db="EMBL/GenBank/DDBJ databases">
        <title>Draft genome sequence of Brevundimonas diminuta.</title>
        <authorList>
            <person name="Brown P.J.B."/>
            <person name="Buechlein A."/>
            <person name="Hemmerich C."/>
            <person name="Brun Y.V."/>
        </authorList>
    </citation>
    <scope>NUCLEOTIDE SEQUENCE [LARGE SCALE GENOMIC DNA]</scope>
    <source>
        <strain evidence="3">C19</strain>
    </source>
</reference>
<feature type="compositionally biased region" description="Polar residues" evidence="1">
    <location>
        <begin position="61"/>
        <end position="71"/>
    </location>
</feature>
<evidence type="ECO:0008006" key="4">
    <source>
        <dbReference type="Google" id="ProtNLM"/>
    </source>
</evidence>
<accession>F4QGS7</accession>
<evidence type="ECO:0000313" key="2">
    <source>
        <dbReference type="EMBL" id="EGF92529.1"/>
    </source>
</evidence>
<dbReference type="STRING" id="715226.ABI_09660"/>
<dbReference type="EMBL" id="GL883077">
    <property type="protein sequence ID" value="EGF92529.1"/>
    <property type="molecule type" value="Genomic_DNA"/>
</dbReference>
<gene>
    <name evidence="2" type="ORF">ABI_09660</name>
</gene>
<evidence type="ECO:0000256" key="1">
    <source>
        <dbReference type="SAM" id="MobiDB-lite"/>
    </source>
</evidence>
<dbReference type="AlphaFoldDB" id="F4QGS7"/>